<proteinExistence type="inferred from homology"/>
<evidence type="ECO:0000256" key="4">
    <source>
        <dbReference type="ARBA" id="ARBA00012045"/>
    </source>
</evidence>
<dbReference type="AlphaFoldDB" id="A0A0S2KLS1"/>
<keyword evidence="10 14" id="KW-0408">Iron</keyword>
<evidence type="ECO:0000256" key="11">
    <source>
        <dbReference type="ARBA" id="ARBA00023014"/>
    </source>
</evidence>
<accession>A0A0S2KLS1</accession>
<evidence type="ECO:0000256" key="9">
    <source>
        <dbReference type="ARBA" id="ARBA00022801"/>
    </source>
</evidence>
<organism evidence="16 17">
    <name type="scientific">Hoylesella enoeca</name>
    <dbReference type="NCBI Taxonomy" id="76123"/>
    <lineage>
        <taxon>Bacteria</taxon>
        <taxon>Pseudomonadati</taxon>
        <taxon>Bacteroidota</taxon>
        <taxon>Bacteroidia</taxon>
        <taxon>Bacteroidales</taxon>
        <taxon>Prevotellaceae</taxon>
        <taxon>Hoylesella</taxon>
    </lineage>
</organism>
<dbReference type="GO" id="GO:0046872">
    <property type="term" value="F:metal ion binding"/>
    <property type="evidence" value="ECO:0007669"/>
    <property type="project" value="UniProtKB-UniRule"/>
</dbReference>
<dbReference type="FunFam" id="1.10.340.30:FF:000002">
    <property type="entry name" value="Adenine DNA glycosylase"/>
    <property type="match status" value="1"/>
</dbReference>
<dbReference type="InterPro" id="IPR044298">
    <property type="entry name" value="MIG/MutY"/>
</dbReference>
<keyword evidence="8 14" id="KW-0227">DNA damage</keyword>
<dbReference type="InterPro" id="IPR011257">
    <property type="entry name" value="DNA_glycosylase"/>
</dbReference>
<comment type="catalytic activity">
    <reaction evidence="1 14">
        <text>Hydrolyzes free adenine bases from 7,8-dihydro-8-oxoguanine:adenine mismatched double-stranded DNA, leaving an apurinic site.</text>
        <dbReference type="EC" id="3.2.2.31"/>
    </reaction>
</comment>
<dbReference type="InterPro" id="IPR023170">
    <property type="entry name" value="HhH_base_excis_C"/>
</dbReference>
<dbReference type="Gene3D" id="1.10.1670.10">
    <property type="entry name" value="Helix-hairpin-Helix base-excision DNA repair enzymes (C-terminal)"/>
    <property type="match status" value="1"/>
</dbReference>
<evidence type="ECO:0000256" key="13">
    <source>
        <dbReference type="ARBA" id="ARBA00023295"/>
    </source>
</evidence>
<dbReference type="Gene3D" id="1.10.340.30">
    <property type="entry name" value="Hypothetical protein, domain 2"/>
    <property type="match status" value="1"/>
</dbReference>
<dbReference type="GO" id="GO:0034039">
    <property type="term" value="F:8-oxo-7,8-dihydroguanine DNA N-glycosylase activity"/>
    <property type="evidence" value="ECO:0007669"/>
    <property type="project" value="TreeGrafter"/>
</dbReference>
<dbReference type="InterPro" id="IPR000445">
    <property type="entry name" value="HhH_motif"/>
</dbReference>
<comment type="similarity">
    <text evidence="3 14">Belongs to the Nth/MutY family.</text>
</comment>
<dbReference type="RefSeq" id="WP_025065417.1">
    <property type="nucleotide sequence ID" value="NZ_CP013195.1"/>
</dbReference>
<dbReference type="KEGG" id="peo:AS203_09235"/>
<dbReference type="CDD" id="cd00056">
    <property type="entry name" value="ENDO3c"/>
    <property type="match status" value="1"/>
</dbReference>
<evidence type="ECO:0000256" key="7">
    <source>
        <dbReference type="ARBA" id="ARBA00022723"/>
    </source>
</evidence>
<dbReference type="InterPro" id="IPR015797">
    <property type="entry name" value="NUDIX_hydrolase-like_dom_sf"/>
</dbReference>
<feature type="domain" description="HhH-GPD" evidence="15">
    <location>
        <begin position="35"/>
        <end position="184"/>
    </location>
</feature>
<evidence type="ECO:0000256" key="6">
    <source>
        <dbReference type="ARBA" id="ARBA00022485"/>
    </source>
</evidence>
<dbReference type="CDD" id="cd03431">
    <property type="entry name" value="NUDIX_DNA_Glycosylase_C-MutY"/>
    <property type="match status" value="1"/>
</dbReference>
<evidence type="ECO:0000256" key="8">
    <source>
        <dbReference type="ARBA" id="ARBA00022763"/>
    </source>
</evidence>
<dbReference type="OrthoDB" id="9802365at2"/>
<protein>
    <recommendedName>
        <fullName evidence="5 14">Adenine DNA glycosylase</fullName>
        <ecNumber evidence="4 14">3.2.2.31</ecNumber>
    </recommendedName>
</protein>
<dbReference type="SMART" id="SM00478">
    <property type="entry name" value="ENDO3c"/>
    <property type="match status" value="1"/>
</dbReference>
<dbReference type="EMBL" id="CP013195">
    <property type="protein sequence ID" value="ALO49248.1"/>
    <property type="molecule type" value="Genomic_DNA"/>
</dbReference>
<dbReference type="STRING" id="76123.AS203_09235"/>
<gene>
    <name evidence="16" type="ORF">AS203_09235</name>
</gene>
<evidence type="ECO:0000256" key="3">
    <source>
        <dbReference type="ARBA" id="ARBA00008343"/>
    </source>
</evidence>
<dbReference type="EC" id="3.2.2.31" evidence="4 14"/>
<dbReference type="InterPro" id="IPR029119">
    <property type="entry name" value="MutY_C"/>
</dbReference>
<dbReference type="Pfam" id="PF14815">
    <property type="entry name" value="NUDIX_4"/>
    <property type="match status" value="1"/>
</dbReference>
<comment type="function">
    <text evidence="2">Adenine glycosylase active on G-A mispairs. MutY also corrects error-prone DNA synthesis past GO lesions which are due to the oxidatively damaged form of guanine: 7,8-dihydro-8-oxoguanine (8-oxo-dGTP).</text>
</comment>
<keyword evidence="11" id="KW-0411">Iron-sulfur</keyword>
<dbReference type="GO" id="GO:0000701">
    <property type="term" value="F:purine-specific mismatch base pair DNA N-glycosylase activity"/>
    <property type="evidence" value="ECO:0007669"/>
    <property type="project" value="UniProtKB-EC"/>
</dbReference>
<dbReference type="Proteomes" id="UP000056252">
    <property type="component" value="Chromosome"/>
</dbReference>
<dbReference type="InterPro" id="IPR003265">
    <property type="entry name" value="HhH-GPD_domain"/>
</dbReference>
<dbReference type="GO" id="GO:0032357">
    <property type="term" value="F:oxidized purine DNA binding"/>
    <property type="evidence" value="ECO:0007669"/>
    <property type="project" value="TreeGrafter"/>
</dbReference>
<dbReference type="GO" id="GO:0006284">
    <property type="term" value="P:base-excision repair"/>
    <property type="evidence" value="ECO:0007669"/>
    <property type="project" value="UniProtKB-UniRule"/>
</dbReference>
<evidence type="ECO:0000256" key="10">
    <source>
        <dbReference type="ARBA" id="ARBA00023004"/>
    </source>
</evidence>
<name>A0A0S2KLS1_9BACT</name>
<dbReference type="SUPFAM" id="SSF48150">
    <property type="entry name" value="DNA-glycosylase"/>
    <property type="match status" value="1"/>
</dbReference>
<keyword evidence="9" id="KW-0378">Hydrolase</keyword>
<comment type="cofactor">
    <cofactor evidence="14">
        <name>[4Fe-4S] cluster</name>
        <dbReference type="ChEBI" id="CHEBI:49883"/>
    </cofactor>
    <text evidence="14">Binds 1 [4Fe-4S] cluster.</text>
</comment>
<evidence type="ECO:0000256" key="5">
    <source>
        <dbReference type="ARBA" id="ARBA00022023"/>
    </source>
</evidence>
<keyword evidence="7" id="KW-0479">Metal-binding</keyword>
<evidence type="ECO:0000313" key="16">
    <source>
        <dbReference type="EMBL" id="ALO49248.1"/>
    </source>
</evidence>
<dbReference type="PANTHER" id="PTHR42944">
    <property type="entry name" value="ADENINE DNA GLYCOSYLASE"/>
    <property type="match status" value="1"/>
</dbReference>
<reference evidence="17" key="1">
    <citation type="submission" date="2015-11" db="EMBL/GenBank/DDBJ databases">
        <authorList>
            <person name="Holder M.E."/>
            <person name="Ajami N.J."/>
            <person name="Petrosino J.F."/>
        </authorList>
    </citation>
    <scope>NUCLEOTIDE SEQUENCE [LARGE SCALE GENOMIC DNA]</scope>
    <source>
        <strain evidence="17">F0113</strain>
    </source>
</reference>
<dbReference type="eggNOG" id="COG1194">
    <property type="taxonomic scope" value="Bacteria"/>
</dbReference>
<keyword evidence="13 14" id="KW-0326">Glycosidase</keyword>
<evidence type="ECO:0000256" key="2">
    <source>
        <dbReference type="ARBA" id="ARBA00002933"/>
    </source>
</evidence>
<evidence type="ECO:0000256" key="1">
    <source>
        <dbReference type="ARBA" id="ARBA00000843"/>
    </source>
</evidence>
<keyword evidence="6" id="KW-0004">4Fe-4S</keyword>
<dbReference type="Pfam" id="PF00730">
    <property type="entry name" value="HhH-GPD"/>
    <property type="match status" value="1"/>
</dbReference>
<dbReference type="Gene3D" id="3.90.79.10">
    <property type="entry name" value="Nucleoside Triphosphate Pyrophosphohydrolase"/>
    <property type="match status" value="1"/>
</dbReference>
<evidence type="ECO:0000256" key="14">
    <source>
        <dbReference type="RuleBase" id="RU365096"/>
    </source>
</evidence>
<dbReference type="GO" id="GO:0051539">
    <property type="term" value="F:4 iron, 4 sulfur cluster binding"/>
    <property type="evidence" value="ECO:0007669"/>
    <property type="project" value="UniProtKB-UniRule"/>
</dbReference>
<dbReference type="GO" id="GO:0035485">
    <property type="term" value="F:adenine/guanine mispair binding"/>
    <property type="evidence" value="ECO:0007669"/>
    <property type="project" value="TreeGrafter"/>
</dbReference>
<dbReference type="SUPFAM" id="SSF55811">
    <property type="entry name" value="Nudix"/>
    <property type="match status" value="1"/>
</dbReference>
<sequence>MNFSAVLLDWFTRNGRDLPWRDTSDPYAIWLSEVILQQTRIAQGRDYWVRFMKRFPSVNDLAATSEDEVLRLWQGLGYYSRARNLHTAAKQIVAWGRFPDTFEEIKQLKGVGDYTAAAIASIAFGLPVAVVDGNVYRVLSRYFGIETPINSTEGKKEFAALAQSLLPKDAPSAFNQAMMDFGALQCVVAPGVAKGGEQLSFKTCVDCPLIESCTAFRTGRVNELPVKLKTTKIKTRHLTYVYIKCKGKTAFHRRGAGDIWQGLWEPYLAEDVETADEKDSKLLPSKIEHMLDNDFLSDEKLLPFEDVESRCRLLRRQVKHVLTHRILLADFYLLETDAEPTLPEDYIWIDEHDIDRYAVPRLIEILLESRP</sequence>
<evidence type="ECO:0000256" key="12">
    <source>
        <dbReference type="ARBA" id="ARBA00023204"/>
    </source>
</evidence>
<dbReference type="PANTHER" id="PTHR42944:SF1">
    <property type="entry name" value="ADENINE DNA GLYCOSYLASE"/>
    <property type="match status" value="1"/>
</dbReference>
<evidence type="ECO:0000313" key="17">
    <source>
        <dbReference type="Proteomes" id="UP000056252"/>
    </source>
</evidence>
<dbReference type="GO" id="GO:0006298">
    <property type="term" value="P:mismatch repair"/>
    <property type="evidence" value="ECO:0007669"/>
    <property type="project" value="TreeGrafter"/>
</dbReference>
<keyword evidence="12" id="KW-0234">DNA repair</keyword>
<keyword evidence="17" id="KW-1185">Reference proteome</keyword>
<dbReference type="Pfam" id="PF00633">
    <property type="entry name" value="HHH"/>
    <property type="match status" value="1"/>
</dbReference>
<evidence type="ECO:0000259" key="15">
    <source>
        <dbReference type="SMART" id="SM00478"/>
    </source>
</evidence>